<gene>
    <name evidence="15" type="ORF">TAT_000282200</name>
    <name evidence="14" type="ORF">TAV_000282300</name>
</gene>
<evidence type="ECO:0000256" key="5">
    <source>
        <dbReference type="ARBA" id="ARBA00022741"/>
    </source>
</evidence>
<dbReference type="InterPro" id="IPR002637">
    <property type="entry name" value="RdgB/HAM1"/>
</dbReference>
<evidence type="ECO:0000256" key="3">
    <source>
        <dbReference type="ARBA" id="ARBA00022490"/>
    </source>
</evidence>
<evidence type="ECO:0000256" key="9">
    <source>
        <dbReference type="ARBA" id="ARBA00054940"/>
    </source>
</evidence>
<evidence type="ECO:0000256" key="7">
    <source>
        <dbReference type="ARBA" id="ARBA00022842"/>
    </source>
</evidence>
<dbReference type="PANTHER" id="PTHR11067:SF9">
    <property type="entry name" value="INOSINE TRIPHOSPHATE PYROPHOSPHATASE"/>
    <property type="match status" value="1"/>
</dbReference>
<comment type="catalytic activity">
    <reaction evidence="12">
        <text>dITP + H2O = dIMP + diphosphate + H(+)</text>
        <dbReference type="Rhea" id="RHEA:28342"/>
        <dbReference type="ChEBI" id="CHEBI:15377"/>
        <dbReference type="ChEBI" id="CHEBI:15378"/>
        <dbReference type="ChEBI" id="CHEBI:33019"/>
        <dbReference type="ChEBI" id="CHEBI:61194"/>
        <dbReference type="ChEBI" id="CHEBI:61382"/>
        <dbReference type="EC" id="3.6.1.66"/>
    </reaction>
    <physiologicalReaction direction="left-to-right" evidence="12">
        <dbReference type="Rhea" id="RHEA:28343"/>
    </physiologicalReaction>
</comment>
<comment type="subcellular location">
    <subcellularLocation>
        <location evidence="1">Cytoplasm</location>
    </subcellularLocation>
</comment>
<comment type="catalytic activity">
    <reaction evidence="11">
        <text>ITP + H2O = IMP + diphosphate + H(+)</text>
        <dbReference type="Rhea" id="RHEA:29399"/>
        <dbReference type="ChEBI" id="CHEBI:15377"/>
        <dbReference type="ChEBI" id="CHEBI:15378"/>
        <dbReference type="ChEBI" id="CHEBI:33019"/>
        <dbReference type="ChEBI" id="CHEBI:58053"/>
        <dbReference type="ChEBI" id="CHEBI:61402"/>
        <dbReference type="EC" id="3.6.1.66"/>
    </reaction>
    <physiologicalReaction direction="left-to-right" evidence="11">
        <dbReference type="Rhea" id="RHEA:29400"/>
    </physiologicalReaction>
</comment>
<keyword evidence="5" id="KW-0547">Nucleotide-binding</keyword>
<evidence type="ECO:0000256" key="4">
    <source>
        <dbReference type="ARBA" id="ARBA00022723"/>
    </source>
</evidence>
<name>A0A3B0MS84_THEAN</name>
<evidence type="ECO:0000256" key="8">
    <source>
        <dbReference type="ARBA" id="ARBA00023080"/>
    </source>
</evidence>
<evidence type="ECO:0000256" key="12">
    <source>
        <dbReference type="ARBA" id="ARBA00093255"/>
    </source>
</evidence>
<evidence type="ECO:0000313" key="14">
    <source>
        <dbReference type="EMBL" id="SVP93023.1"/>
    </source>
</evidence>
<dbReference type="GO" id="GO:0009117">
    <property type="term" value="P:nucleotide metabolic process"/>
    <property type="evidence" value="ECO:0007669"/>
    <property type="project" value="UniProtKB-KW"/>
</dbReference>
<proteinExistence type="inferred from homology"/>
<dbReference type="SUPFAM" id="SSF52972">
    <property type="entry name" value="ITPase-like"/>
    <property type="match status" value="1"/>
</dbReference>
<dbReference type="GO" id="GO:0000166">
    <property type="term" value="F:nucleotide binding"/>
    <property type="evidence" value="ECO:0007669"/>
    <property type="project" value="UniProtKB-KW"/>
</dbReference>
<keyword evidence="4" id="KW-0479">Metal-binding</keyword>
<dbReference type="FunFam" id="3.90.950.10:FF:000003">
    <property type="entry name" value="Inosine triphosphate pyrophosphatase"/>
    <property type="match status" value="1"/>
</dbReference>
<dbReference type="Gene3D" id="3.90.950.10">
    <property type="match status" value="1"/>
</dbReference>
<evidence type="ECO:0000313" key="15">
    <source>
        <dbReference type="EMBL" id="SVP93827.1"/>
    </source>
</evidence>
<evidence type="ECO:0000256" key="11">
    <source>
        <dbReference type="ARBA" id="ARBA00093218"/>
    </source>
</evidence>
<dbReference type="GO" id="GO:0036220">
    <property type="term" value="F:ITP diphosphatase activity"/>
    <property type="evidence" value="ECO:0007669"/>
    <property type="project" value="UniProtKB-EC"/>
</dbReference>
<dbReference type="PANTHER" id="PTHR11067">
    <property type="entry name" value="INOSINE TRIPHOSPHATE PYROPHOSPHATASE/HAM1 PROTEIN"/>
    <property type="match status" value="1"/>
</dbReference>
<organism evidence="14">
    <name type="scientific">Theileria annulata</name>
    <dbReference type="NCBI Taxonomy" id="5874"/>
    <lineage>
        <taxon>Eukaryota</taxon>
        <taxon>Sar</taxon>
        <taxon>Alveolata</taxon>
        <taxon>Apicomplexa</taxon>
        <taxon>Aconoidasida</taxon>
        <taxon>Piroplasmida</taxon>
        <taxon>Theileriidae</taxon>
        <taxon>Theileria</taxon>
    </lineage>
</organism>
<evidence type="ECO:0000256" key="1">
    <source>
        <dbReference type="ARBA" id="ARBA00004496"/>
    </source>
</evidence>
<accession>A0A3B0MS84</accession>
<keyword evidence="8" id="KW-0546">Nucleotide metabolism</keyword>
<dbReference type="EMBL" id="UIVS01000003">
    <property type="protein sequence ID" value="SVP93023.1"/>
    <property type="molecule type" value="Genomic_DNA"/>
</dbReference>
<dbReference type="VEuPathDB" id="PiroplasmaDB:TA17785"/>
<dbReference type="GO" id="GO:0009143">
    <property type="term" value="P:nucleoside triphosphate catabolic process"/>
    <property type="evidence" value="ECO:0007669"/>
    <property type="project" value="InterPro"/>
</dbReference>
<comment type="catalytic activity">
    <reaction evidence="13">
        <text>N(6)-hydroxy-dATP + H2O = N(6)-hydroxy-dAMP + diphosphate + H(+)</text>
        <dbReference type="Rhea" id="RHEA:83971"/>
        <dbReference type="ChEBI" id="CHEBI:15377"/>
        <dbReference type="ChEBI" id="CHEBI:15378"/>
        <dbReference type="ChEBI" id="CHEBI:33019"/>
        <dbReference type="ChEBI" id="CHEBI:233529"/>
        <dbReference type="ChEBI" id="CHEBI:233530"/>
    </reaction>
    <physiologicalReaction direction="left-to-right" evidence="13">
        <dbReference type="Rhea" id="RHEA:83972"/>
    </physiologicalReaction>
</comment>
<dbReference type="CDD" id="cd00515">
    <property type="entry name" value="HAM1"/>
    <property type="match status" value="1"/>
</dbReference>
<dbReference type="EMBL" id="UIVT01000003">
    <property type="protein sequence ID" value="SVP93827.1"/>
    <property type="molecule type" value="Genomic_DNA"/>
</dbReference>
<protein>
    <recommendedName>
        <fullName evidence="10">XTP/dITP diphosphatase</fullName>
        <ecNumber evidence="10">3.6.1.66</ecNumber>
    </recommendedName>
</protein>
<dbReference type="Pfam" id="PF01725">
    <property type="entry name" value="Ham1p_like"/>
    <property type="match status" value="1"/>
</dbReference>
<evidence type="ECO:0000256" key="2">
    <source>
        <dbReference type="ARBA" id="ARBA00008023"/>
    </source>
</evidence>
<dbReference type="EC" id="3.6.1.66" evidence="10"/>
<evidence type="ECO:0000256" key="10">
    <source>
        <dbReference type="ARBA" id="ARBA00066468"/>
    </source>
</evidence>
<reference evidence="14" key="1">
    <citation type="submission" date="2018-07" db="EMBL/GenBank/DDBJ databases">
        <authorList>
            <person name="Quirk P.G."/>
            <person name="Krulwich T.A."/>
        </authorList>
    </citation>
    <scope>NUCLEOTIDE SEQUENCE</scope>
    <source>
        <strain evidence="14">Anand</strain>
    </source>
</reference>
<dbReference type="GO" id="GO:0005737">
    <property type="term" value="C:cytoplasm"/>
    <property type="evidence" value="ECO:0007669"/>
    <property type="project" value="UniProtKB-SubCell"/>
</dbReference>
<comment type="function">
    <text evidence="9">Pyrophosphatase that hydrolyzes the non-canonical purine nucleotides inosine triphosphate (ITP), deoxyinosine triphosphate (dITP) as well as 2'-deoxy-N-6-hydroxylaminopurine triphosphate (dHAPTP) and xanthosine 5'-triphosphate (XTP) to their respective monophosphate derivatives. The enzyme does not distinguish between the deoxy- and ribose forms. Probably excludes non-canonical purines from RNA and DNA precursor pools, thus preventing their incorporation into RNA and DNA and avoiding chromosomal lesions.</text>
</comment>
<dbReference type="AlphaFoldDB" id="A0A3B0MS84"/>
<evidence type="ECO:0000256" key="6">
    <source>
        <dbReference type="ARBA" id="ARBA00022801"/>
    </source>
</evidence>
<keyword evidence="6" id="KW-0378">Hydrolase</keyword>
<dbReference type="InterPro" id="IPR029001">
    <property type="entry name" value="ITPase-like_fam"/>
</dbReference>
<keyword evidence="3" id="KW-0963">Cytoplasm</keyword>
<comment type="similarity">
    <text evidence="2">Belongs to the HAM1 NTPase family.</text>
</comment>
<evidence type="ECO:0000256" key="13">
    <source>
        <dbReference type="ARBA" id="ARBA00093271"/>
    </source>
</evidence>
<dbReference type="GO" id="GO:0046872">
    <property type="term" value="F:metal ion binding"/>
    <property type="evidence" value="ECO:0007669"/>
    <property type="project" value="UniProtKB-KW"/>
</dbReference>
<sequence length="194" mass="22028">MTKKEVLFCTSNEEKLRDLRYILGDEFDLKSDPVELTEIQGDPDEITLAKTKEAYKLLKRPLITEDTCLCFNAFKGLPGPYIKHFLLNIGPMGVYNLLSQFEDKSGYSLCTFGYVDENGVKLFEGRTDGTIVSPRGHVDISWNCIFEPEGYNKTFAELTFEEKNRVSHRYKAGIKLKVSVNSVTHFEILGVPAK</sequence>
<keyword evidence="7" id="KW-0460">Magnesium</keyword>